<evidence type="ECO:0000313" key="1">
    <source>
        <dbReference type="EMBL" id="WYY00168.1"/>
    </source>
</evidence>
<proteinExistence type="predicted"/>
<dbReference type="GeneID" id="95967455"/>
<evidence type="ECO:0000313" key="2">
    <source>
        <dbReference type="Proteomes" id="UP001451606"/>
    </source>
</evidence>
<dbReference type="AlphaFoldDB" id="A0AAX4NG84"/>
<dbReference type="Proteomes" id="UP001451606">
    <property type="component" value="Chromosome"/>
</dbReference>
<dbReference type="RefSeq" id="WP_393972117.1">
    <property type="nucleotide sequence ID" value="NZ_CP133772.1"/>
</dbReference>
<name>A0AAX4NG84_9ARCH</name>
<sequence>MKSLQAIFNANWKSSDAGFLLRTDLVVSPNSEMVLASFIRDHVKVFIEKEKMGDNKVVLEVLRSEGAD</sequence>
<keyword evidence="2" id="KW-1185">Reference proteome</keyword>
<protein>
    <submittedName>
        <fullName evidence="1">Uncharacterized protein</fullName>
    </submittedName>
</protein>
<gene>
    <name evidence="1" type="ORF">OXIME_000725</name>
</gene>
<reference evidence="1 2" key="1">
    <citation type="submission" date="2023-09" db="EMBL/GenBank/DDBJ databases">
        <authorList>
            <person name="Golyshina O.V."/>
            <person name="Lunev E.A."/>
            <person name="Bargiela R."/>
            <person name="Gaines M.C."/>
            <person name="Daum B."/>
            <person name="Bale N.J."/>
            <person name="Koenen M."/>
            <person name="Sinninghe Damst J.S."/>
            <person name="Yakimov M."/>
            <person name="Golyshin P.N."/>
        </authorList>
    </citation>
    <scope>NUCLEOTIDE SEQUENCE [LARGE SCALE GENOMIC DNA]</scope>
    <source>
        <strain evidence="1 2">M1</strain>
    </source>
</reference>
<organism evidence="1 2">
    <name type="scientific">Oxyplasma meridianum</name>
    <dbReference type="NCBI Taxonomy" id="3073602"/>
    <lineage>
        <taxon>Archaea</taxon>
        <taxon>Methanobacteriati</taxon>
        <taxon>Thermoplasmatota</taxon>
        <taxon>Thermoplasmata</taxon>
        <taxon>Thermoplasmatales</taxon>
        <taxon>Thermoplasmataceae</taxon>
        <taxon>Oxyplasma</taxon>
    </lineage>
</organism>
<dbReference type="EMBL" id="CP133772">
    <property type="protein sequence ID" value="WYY00168.1"/>
    <property type="molecule type" value="Genomic_DNA"/>
</dbReference>
<accession>A0AAX4NG84</accession>
<dbReference type="KEGG" id="omr:OXIME_000725"/>